<dbReference type="EMBL" id="VTWH01000002">
    <property type="protein sequence ID" value="KAA0970318.1"/>
    <property type="molecule type" value="Genomic_DNA"/>
</dbReference>
<organism evidence="1 2">
    <name type="scientific">Aureimonas fodinaquatilis</name>
    <dbReference type="NCBI Taxonomy" id="2565783"/>
    <lineage>
        <taxon>Bacteria</taxon>
        <taxon>Pseudomonadati</taxon>
        <taxon>Pseudomonadota</taxon>
        <taxon>Alphaproteobacteria</taxon>
        <taxon>Hyphomicrobiales</taxon>
        <taxon>Aurantimonadaceae</taxon>
        <taxon>Aureimonas</taxon>
    </lineage>
</organism>
<keyword evidence="2" id="KW-1185">Reference proteome</keyword>
<comment type="caution">
    <text evidence="1">The sequence shown here is derived from an EMBL/GenBank/DDBJ whole genome shotgun (WGS) entry which is preliminary data.</text>
</comment>
<protein>
    <submittedName>
        <fullName evidence="1">Uncharacterized protein</fullName>
    </submittedName>
</protein>
<dbReference type="Proteomes" id="UP000324738">
    <property type="component" value="Unassembled WGS sequence"/>
</dbReference>
<sequence>MAEIKYFASFDNNGFPTAYYWGEMWPVVPANTVEISEAHYLEFINNSGARVWDGEKPVVYEPPAPDPEPIRIPAATFFDRLTEDEADQLDDAMMTKTVKFRRAWQAATSFDEDSDLWPVMRAEMVDLFGEPRTAELLTL</sequence>
<evidence type="ECO:0000313" key="1">
    <source>
        <dbReference type="EMBL" id="KAA0970318.1"/>
    </source>
</evidence>
<evidence type="ECO:0000313" key="2">
    <source>
        <dbReference type="Proteomes" id="UP000324738"/>
    </source>
</evidence>
<gene>
    <name evidence="1" type="ORF">FPY71_07275</name>
</gene>
<reference evidence="1 2" key="1">
    <citation type="submission" date="2019-08" db="EMBL/GenBank/DDBJ databases">
        <title>Aureimonas fodiniaquatilis sp. nov., isolated from a coal mine wastewater.</title>
        <authorList>
            <person name="Kim W."/>
        </authorList>
    </citation>
    <scope>NUCLEOTIDE SEQUENCE [LARGE SCALE GENOMIC DNA]</scope>
    <source>
        <strain evidence="1 2">CAU 1482</strain>
    </source>
</reference>
<name>A0A5B0DVE9_9HYPH</name>
<dbReference type="RefSeq" id="WP_149299187.1">
    <property type="nucleotide sequence ID" value="NZ_VTWH01000002.1"/>
</dbReference>
<proteinExistence type="predicted"/>
<dbReference type="AlphaFoldDB" id="A0A5B0DVE9"/>
<accession>A0A5B0DVE9</accession>